<keyword evidence="1" id="KW-1133">Transmembrane helix</keyword>
<feature type="transmembrane region" description="Helical" evidence="1">
    <location>
        <begin position="19"/>
        <end position="38"/>
    </location>
</feature>
<organism evidence="2">
    <name type="scientific">Arthrobacter sp. K5</name>
    <dbReference type="NCBI Taxonomy" id="2839623"/>
    <lineage>
        <taxon>Bacteria</taxon>
        <taxon>Bacillati</taxon>
        <taxon>Actinomycetota</taxon>
        <taxon>Actinomycetes</taxon>
        <taxon>Micrococcales</taxon>
        <taxon>Micrococcaceae</taxon>
        <taxon>Arthrobacter</taxon>
    </lineage>
</organism>
<dbReference type="RefSeq" id="WP_353712964.1">
    <property type="nucleotide sequence ID" value="NZ_CP159279.1"/>
</dbReference>
<evidence type="ECO:0000256" key="1">
    <source>
        <dbReference type="SAM" id="Phobius"/>
    </source>
</evidence>
<protein>
    <submittedName>
        <fullName evidence="2">DUF3592 domain-containing protein</fullName>
    </submittedName>
</protein>
<dbReference type="EMBL" id="CP159279">
    <property type="protein sequence ID" value="XCH13098.1"/>
    <property type="molecule type" value="Genomic_DNA"/>
</dbReference>
<feature type="transmembrane region" description="Helical" evidence="1">
    <location>
        <begin position="126"/>
        <end position="148"/>
    </location>
</feature>
<dbReference type="AlphaFoldDB" id="A0AAU8EWT1"/>
<accession>A0AAU8EWT1</accession>
<evidence type="ECO:0000313" key="2">
    <source>
        <dbReference type="EMBL" id="XCH13098.1"/>
    </source>
</evidence>
<sequence>MSTPDAAVNRKPQTLLSRALNVVLALVMVLVGPVMIGVGSRMADADDEIARTGVHTTGTIVDFNDARRASQRDIRVRYTSADGTVRYTSATVDHDQRPTQGEEVTVAYREQEPGQAVVLGYESDGIMVRGIGTILAMIFIPIVLILVFSKRGKRRRNRLG</sequence>
<keyword evidence="1" id="KW-0812">Transmembrane</keyword>
<keyword evidence="1" id="KW-0472">Membrane</keyword>
<name>A0AAU8EWT1_9MICC</name>
<proteinExistence type="predicted"/>
<reference evidence="2" key="1">
    <citation type="submission" date="2024-06" db="EMBL/GenBank/DDBJ databases">
        <title>Biodegradation of dimethachlon by Arthrobacter sp. K5: mechanistic insights and ecological implications.</title>
        <authorList>
            <person name="Hu S."/>
            <person name="Lu P."/>
        </authorList>
    </citation>
    <scope>NUCLEOTIDE SEQUENCE</scope>
    <source>
        <strain evidence="2">K5</strain>
    </source>
</reference>
<gene>
    <name evidence="2" type="ORF">ABRP34_09015</name>
</gene>